<feature type="domain" description="Fumarylacetoacetase-like C-terminal" evidence="5">
    <location>
        <begin position="564"/>
        <end position="775"/>
    </location>
</feature>
<evidence type="ECO:0000256" key="2">
    <source>
        <dbReference type="ARBA" id="ARBA00022723"/>
    </source>
</evidence>
<dbReference type="InterPro" id="IPR006680">
    <property type="entry name" value="Amidohydro-rel"/>
</dbReference>
<dbReference type="Gene3D" id="3.40.50.1820">
    <property type="entry name" value="alpha/beta hydrolase"/>
    <property type="match status" value="1"/>
</dbReference>
<dbReference type="Pfam" id="PF00561">
    <property type="entry name" value="Abhydrolase_1"/>
    <property type="match status" value="1"/>
</dbReference>
<gene>
    <name evidence="7" type="ORF">ACHE_50750A</name>
</gene>
<organism evidence="7 8">
    <name type="scientific">Aspergillus chevalieri</name>
    <name type="common">Eurotium chevalieri</name>
    <dbReference type="NCBI Taxonomy" id="182096"/>
    <lineage>
        <taxon>Eukaryota</taxon>
        <taxon>Fungi</taxon>
        <taxon>Dikarya</taxon>
        <taxon>Ascomycota</taxon>
        <taxon>Pezizomycotina</taxon>
        <taxon>Eurotiomycetes</taxon>
        <taxon>Eurotiomycetidae</taxon>
        <taxon>Eurotiales</taxon>
        <taxon>Aspergillaceae</taxon>
        <taxon>Aspergillus</taxon>
        <taxon>Aspergillus subgen. Aspergillus</taxon>
    </lineage>
</organism>
<dbReference type="InterPro" id="IPR011234">
    <property type="entry name" value="Fumarylacetoacetase-like_C"/>
</dbReference>
<evidence type="ECO:0000313" key="7">
    <source>
        <dbReference type="EMBL" id="BCR89552.1"/>
    </source>
</evidence>
<protein>
    <recommendedName>
        <fullName evidence="9">Fumarylacetoacetate hydrolase</fullName>
    </recommendedName>
</protein>
<dbReference type="Gene3D" id="3.20.20.140">
    <property type="entry name" value="Metal-dependent hydrolases"/>
    <property type="match status" value="1"/>
</dbReference>
<dbReference type="GeneID" id="66983910"/>
<dbReference type="InterPro" id="IPR036663">
    <property type="entry name" value="Fumarylacetoacetase_C_sf"/>
</dbReference>
<dbReference type="GO" id="GO:0050163">
    <property type="term" value="F:oxaloacetate tautomerase activity"/>
    <property type="evidence" value="ECO:0007669"/>
    <property type="project" value="UniProtKB-ARBA"/>
</dbReference>
<keyword evidence="8" id="KW-1185">Reference proteome</keyword>
<evidence type="ECO:0000259" key="5">
    <source>
        <dbReference type="Pfam" id="PF01557"/>
    </source>
</evidence>
<dbReference type="InterPro" id="IPR011059">
    <property type="entry name" value="Metal-dep_hydrolase_composite"/>
</dbReference>
<dbReference type="InterPro" id="IPR029058">
    <property type="entry name" value="AB_hydrolase_fold"/>
</dbReference>
<name>A0A7R7ZQP3_ASPCH</name>
<reference evidence="7" key="2">
    <citation type="submission" date="2021-02" db="EMBL/GenBank/DDBJ databases">
        <title>Aspergillus chevalieri M1 genome sequence.</title>
        <authorList>
            <person name="Kadooka C."/>
            <person name="Mori K."/>
            <person name="Futagami T."/>
        </authorList>
    </citation>
    <scope>NUCLEOTIDE SEQUENCE</scope>
    <source>
        <strain evidence="7">M1</strain>
    </source>
</reference>
<sequence>MAPGLVETTLPYINGTSKQHTDRPREVWGTSLPTRKLSPHEDVHYDTGLKPRAHRITSGSFTSKILFLNVQILDSTGAQPYPGDVLIQGERISYVGTVPGVEKLRVDPSVKVIQGNGRTLMSGLGDAHTHLTWNGGALDNLGDLGIEEHTLCTARSAMMYLDSGYTMCFGAASAKDRLDSVVRDAINQGILPGPRYLANAREIARRGGELAAEITAFADGPLEMREIIRSHAKIGVDQIKLSMSGEDMVDTRPANDCYFTDDEVAACVDEAHRHGLRVCSHARSRDSIAQCIKHGVDVIYHASYMDEETMDALEKNKHKHVVAPGLNWLYATLHDAAPFGISYTQAEKTGYKKELEAAIRGCKEMHERGITVLPGGDYGFAWTPHGTYARDLEHFVKLLDYTPMETIIAATAGVARLFMQERELGKIQPGYYADCILVDGNPLNDISILQDHDRLNVIMINGRIHKASPKDFAQQLTSAPAIEEAVPQKDHFSNFITFLDEHGKQRVGHLDLGTMRVTQLVMPSGAPVSSLYQVIELKNEVTPVGEPTSVEEVRILPPFSDRDILAVGKNYAEHAAEFNKSGYDSSDKIDQPSHPVMFTKRSTSIIASGEEIYSHPEFTESLDYEGEIGVVLGRSGYQIPEEEAMDYVWGYTIINDVTARERQRDHKQFYIGKSADTFCPMGPIAVPAEYLPKKLRVQTFVNGEKRQDATTDDLIFSIPTLIKTLSEGTTLRAGDVIATGTPAGVGFGQSPVQFLRPGDRVEVEVTGLGRLQNVVGAESEKLSNGLIPSESKSHLPDLNVETTAGGAGLTEIGGKQMNIQKIGNGPETAIFVHGLGGTSEYFTPFVKSRDFESRFTSYVYDLEGHGLTPTNIASQVTIGSYADDLANIIDFTSITTPITLIAHSMGCLVAITYALRDPSRIKNLILMGPVSTPLPPPAQQALTARAQAVRTKGLLGSGTADTVSDAGTSSATKMFQPVAYTAVRSSLLNTNPEGYAKACTALVGCEALAIEKLTMPVLVMTGDEDKTASVQAVTANVHERLADSRLEILKCTGHWHVYENPEGVSRAIRSFLA</sequence>
<dbReference type="InterPro" id="IPR057744">
    <property type="entry name" value="OTAase-like"/>
</dbReference>
<dbReference type="SUPFAM" id="SSF56529">
    <property type="entry name" value="FAH"/>
    <property type="match status" value="1"/>
</dbReference>
<dbReference type="SUPFAM" id="SSF53474">
    <property type="entry name" value="alpha/beta-Hydrolases"/>
    <property type="match status" value="1"/>
</dbReference>
<comment type="similarity">
    <text evidence="1">Belongs to the FAH family.</text>
</comment>
<dbReference type="GO" id="GO:0016810">
    <property type="term" value="F:hydrolase activity, acting on carbon-nitrogen (but not peptide) bonds"/>
    <property type="evidence" value="ECO:0007669"/>
    <property type="project" value="InterPro"/>
</dbReference>
<dbReference type="GO" id="GO:0018773">
    <property type="term" value="F:acetylpyruvate hydrolase activity"/>
    <property type="evidence" value="ECO:0007669"/>
    <property type="project" value="TreeGrafter"/>
</dbReference>
<keyword evidence="2" id="KW-0479">Metal-binding</keyword>
<feature type="region of interest" description="Disordered" evidence="3">
    <location>
        <begin position="1"/>
        <end position="26"/>
    </location>
</feature>
<evidence type="ECO:0000259" key="4">
    <source>
        <dbReference type="Pfam" id="PF00561"/>
    </source>
</evidence>
<evidence type="ECO:0000259" key="6">
    <source>
        <dbReference type="Pfam" id="PF01979"/>
    </source>
</evidence>
<dbReference type="AlphaFoldDB" id="A0A7R7ZQP3"/>
<dbReference type="InterPro" id="IPR000073">
    <property type="entry name" value="AB_hydrolase_1"/>
</dbReference>
<reference evidence="7" key="1">
    <citation type="submission" date="2021-01" db="EMBL/GenBank/DDBJ databases">
        <authorList>
            <consortium name="Aspergillus chevalieri M1 genome sequencing consortium"/>
            <person name="Kazuki M."/>
            <person name="Futagami T."/>
        </authorList>
    </citation>
    <scope>NUCLEOTIDE SEQUENCE</scope>
    <source>
        <strain evidence="7">M1</strain>
    </source>
</reference>
<dbReference type="Gene3D" id="2.30.40.10">
    <property type="entry name" value="Urease, subunit C, domain 1"/>
    <property type="match status" value="1"/>
</dbReference>
<dbReference type="KEGG" id="ache:ACHE_50750A"/>
<feature type="domain" description="AB hydrolase-1" evidence="4">
    <location>
        <begin position="830"/>
        <end position="1061"/>
    </location>
</feature>
<dbReference type="CDD" id="cd01299">
    <property type="entry name" value="Met_dep_hydrolase_A"/>
    <property type="match status" value="1"/>
</dbReference>
<dbReference type="InterPro" id="IPR032466">
    <property type="entry name" value="Metal_Hydrolase"/>
</dbReference>
<dbReference type="Proteomes" id="UP000637239">
    <property type="component" value="Chromosome 5"/>
</dbReference>
<dbReference type="GO" id="GO:0006107">
    <property type="term" value="P:oxaloacetate metabolic process"/>
    <property type="evidence" value="ECO:0007669"/>
    <property type="project" value="UniProtKB-ARBA"/>
</dbReference>
<dbReference type="EMBL" id="AP024420">
    <property type="protein sequence ID" value="BCR89552.1"/>
    <property type="molecule type" value="Genomic_DNA"/>
</dbReference>
<accession>A0A7R7ZQP3</accession>
<dbReference type="SUPFAM" id="SSF51556">
    <property type="entry name" value="Metallo-dependent hydrolases"/>
    <property type="match status" value="1"/>
</dbReference>
<proteinExistence type="inferred from homology"/>
<dbReference type="FunFam" id="3.90.850.10:FF:000002">
    <property type="entry name" value="2-hydroxyhepta-2,4-diene-1,7-dioate isomerase"/>
    <property type="match status" value="1"/>
</dbReference>
<dbReference type="Gene3D" id="3.90.850.10">
    <property type="entry name" value="Fumarylacetoacetase-like, C-terminal domain"/>
    <property type="match status" value="1"/>
</dbReference>
<evidence type="ECO:0000256" key="3">
    <source>
        <dbReference type="SAM" id="MobiDB-lite"/>
    </source>
</evidence>
<dbReference type="RefSeq" id="XP_043138074.1">
    <property type="nucleotide sequence ID" value="XM_043280501.1"/>
</dbReference>
<evidence type="ECO:0000313" key="8">
    <source>
        <dbReference type="Proteomes" id="UP000637239"/>
    </source>
</evidence>
<dbReference type="PANTHER" id="PTHR11820">
    <property type="entry name" value="ACYLPYRUVASE"/>
    <property type="match status" value="1"/>
</dbReference>
<dbReference type="Pfam" id="PF01979">
    <property type="entry name" value="Amidohydro_1"/>
    <property type="match status" value="1"/>
</dbReference>
<dbReference type="GO" id="GO:0046872">
    <property type="term" value="F:metal ion binding"/>
    <property type="evidence" value="ECO:0007669"/>
    <property type="project" value="UniProtKB-KW"/>
</dbReference>
<feature type="domain" description="Amidohydrolase-related" evidence="6">
    <location>
        <begin position="120"/>
        <end position="464"/>
    </location>
</feature>
<evidence type="ECO:0008006" key="9">
    <source>
        <dbReference type="Google" id="ProtNLM"/>
    </source>
</evidence>
<evidence type="ECO:0000256" key="1">
    <source>
        <dbReference type="ARBA" id="ARBA00010211"/>
    </source>
</evidence>
<dbReference type="PANTHER" id="PTHR11820:SF7">
    <property type="entry name" value="ACYLPYRUVASE FAHD1, MITOCHONDRIAL"/>
    <property type="match status" value="1"/>
</dbReference>
<dbReference type="SUPFAM" id="SSF51338">
    <property type="entry name" value="Composite domain of metallo-dependent hydrolases"/>
    <property type="match status" value="1"/>
</dbReference>
<dbReference type="Pfam" id="PF01557">
    <property type="entry name" value="FAA_hydrolase"/>
    <property type="match status" value="1"/>
</dbReference>